<keyword evidence="1" id="KW-0732">Signal</keyword>
<keyword evidence="3" id="KW-1185">Reference proteome</keyword>
<evidence type="ECO:0000313" key="3">
    <source>
        <dbReference type="Proteomes" id="UP000198346"/>
    </source>
</evidence>
<protein>
    <submittedName>
        <fullName evidence="2">Uncharacterized protein</fullName>
    </submittedName>
</protein>
<dbReference type="EMBL" id="FZQA01000003">
    <property type="protein sequence ID" value="SNT73379.1"/>
    <property type="molecule type" value="Genomic_DNA"/>
</dbReference>
<sequence length="229" mass="23402">MNNILKKLIIFASLAAAAGLARAQTANEPLAAPILNSVSASDVAAMMQEMGVASELIRIEGLEGPVLVAQTPGGGVFAFNFNGCENPAEAVGCKSVVVSTGLAAAGATYEDLNDFNGKATVTTAVGVTGRNIVVLSRNIIVAGGHSRRLFQGTVYLFLNDIVKYVSARAGVASVAFRPERAAAGAKIDSAGAAPAQPGFARDDAYAAEVSLAIRNTGAADFSLEDPFAR</sequence>
<gene>
    <name evidence="2" type="ORF">SAMN06297382_1778</name>
</gene>
<evidence type="ECO:0000313" key="2">
    <source>
        <dbReference type="EMBL" id="SNT73379.1"/>
    </source>
</evidence>
<feature type="chain" id="PRO_5012082780" evidence="1">
    <location>
        <begin position="24"/>
        <end position="229"/>
    </location>
</feature>
<organism evidence="2 3">
    <name type="scientific">Amphiplicatus metriothermophilus</name>
    <dbReference type="NCBI Taxonomy" id="1519374"/>
    <lineage>
        <taxon>Bacteria</taxon>
        <taxon>Pseudomonadati</taxon>
        <taxon>Pseudomonadota</taxon>
        <taxon>Alphaproteobacteria</taxon>
        <taxon>Parvularculales</taxon>
        <taxon>Parvularculaceae</taxon>
        <taxon>Amphiplicatus</taxon>
    </lineage>
</organism>
<evidence type="ECO:0000256" key="1">
    <source>
        <dbReference type="SAM" id="SignalP"/>
    </source>
</evidence>
<dbReference type="AlphaFoldDB" id="A0A239PSX0"/>
<name>A0A239PSX0_9PROT</name>
<dbReference type="RefSeq" id="WP_089412244.1">
    <property type="nucleotide sequence ID" value="NZ_FZQA01000003.1"/>
</dbReference>
<feature type="signal peptide" evidence="1">
    <location>
        <begin position="1"/>
        <end position="23"/>
    </location>
</feature>
<dbReference type="Proteomes" id="UP000198346">
    <property type="component" value="Unassembled WGS sequence"/>
</dbReference>
<accession>A0A239PSX0</accession>
<proteinExistence type="predicted"/>
<reference evidence="2 3" key="1">
    <citation type="submission" date="2017-07" db="EMBL/GenBank/DDBJ databases">
        <authorList>
            <person name="Sun Z.S."/>
            <person name="Albrecht U."/>
            <person name="Echele G."/>
            <person name="Lee C.C."/>
        </authorList>
    </citation>
    <scope>NUCLEOTIDE SEQUENCE [LARGE SCALE GENOMIC DNA]</scope>
    <source>
        <strain evidence="2 3">CGMCC 1.12710</strain>
    </source>
</reference>